<dbReference type="Pfam" id="PF06961">
    <property type="entry name" value="DUF1294"/>
    <property type="match status" value="1"/>
</dbReference>
<name>A0A9D1L7T7_9FIRM</name>
<dbReference type="GO" id="GO:0003676">
    <property type="term" value="F:nucleic acid binding"/>
    <property type="evidence" value="ECO:0007669"/>
    <property type="project" value="InterPro"/>
</dbReference>
<gene>
    <name evidence="2" type="ORF">IAD16_02995</name>
</gene>
<sequence length="93" mass="10627">MKPLVWLIGFILVWNIITFITMGIDKRRAEKDRQRISEKTLTIMIFAAGAIGITAGAYVFRHKTQKLKFKILMPLGIVVNAAYIYAFHLLGLF</sequence>
<reference evidence="2" key="2">
    <citation type="journal article" date="2021" name="PeerJ">
        <title>Extensive microbial diversity within the chicken gut microbiome revealed by metagenomics and culture.</title>
        <authorList>
            <person name="Gilroy R."/>
            <person name="Ravi A."/>
            <person name="Getino M."/>
            <person name="Pursley I."/>
            <person name="Horton D.L."/>
            <person name="Alikhan N.F."/>
            <person name="Baker D."/>
            <person name="Gharbi K."/>
            <person name="Hall N."/>
            <person name="Watson M."/>
            <person name="Adriaenssens E.M."/>
            <person name="Foster-Nyarko E."/>
            <person name="Jarju S."/>
            <person name="Secka A."/>
            <person name="Antonio M."/>
            <person name="Oren A."/>
            <person name="Chaudhuri R.R."/>
            <person name="La Ragione R."/>
            <person name="Hildebrand F."/>
            <person name="Pallen M.J."/>
        </authorList>
    </citation>
    <scope>NUCLEOTIDE SEQUENCE</scope>
    <source>
        <strain evidence="2">11300</strain>
    </source>
</reference>
<proteinExistence type="predicted"/>
<comment type="caution">
    <text evidence="2">The sequence shown here is derived from an EMBL/GenBank/DDBJ whole genome shotgun (WGS) entry which is preliminary data.</text>
</comment>
<evidence type="ECO:0000313" key="3">
    <source>
        <dbReference type="Proteomes" id="UP000824091"/>
    </source>
</evidence>
<dbReference type="PIRSF" id="PIRSF002599">
    <property type="entry name" value="Cold_shock_A"/>
    <property type="match status" value="1"/>
</dbReference>
<organism evidence="2 3">
    <name type="scientific">Candidatus Fimisoma avicola</name>
    <dbReference type="NCBI Taxonomy" id="2840826"/>
    <lineage>
        <taxon>Bacteria</taxon>
        <taxon>Bacillati</taxon>
        <taxon>Bacillota</taxon>
        <taxon>Clostridia</taxon>
        <taxon>Eubacteriales</taxon>
        <taxon>Candidatus Fimisoma</taxon>
    </lineage>
</organism>
<dbReference type="Proteomes" id="UP000824091">
    <property type="component" value="Unassembled WGS sequence"/>
</dbReference>
<evidence type="ECO:0000256" key="1">
    <source>
        <dbReference type="SAM" id="Phobius"/>
    </source>
</evidence>
<feature type="transmembrane region" description="Helical" evidence="1">
    <location>
        <begin position="6"/>
        <end position="24"/>
    </location>
</feature>
<reference evidence="2" key="1">
    <citation type="submission" date="2020-10" db="EMBL/GenBank/DDBJ databases">
        <authorList>
            <person name="Gilroy R."/>
        </authorList>
    </citation>
    <scope>NUCLEOTIDE SEQUENCE</scope>
    <source>
        <strain evidence="2">11300</strain>
    </source>
</reference>
<keyword evidence="1" id="KW-0472">Membrane</keyword>
<dbReference type="InterPro" id="IPR012156">
    <property type="entry name" value="Cold_shock_CspA"/>
</dbReference>
<protein>
    <submittedName>
        <fullName evidence="2">DUF1294 domain-containing protein</fullName>
    </submittedName>
</protein>
<dbReference type="EMBL" id="DVMO01000045">
    <property type="protein sequence ID" value="HIU27335.1"/>
    <property type="molecule type" value="Genomic_DNA"/>
</dbReference>
<feature type="transmembrane region" description="Helical" evidence="1">
    <location>
        <begin position="36"/>
        <end position="59"/>
    </location>
</feature>
<evidence type="ECO:0000313" key="2">
    <source>
        <dbReference type="EMBL" id="HIU27335.1"/>
    </source>
</evidence>
<keyword evidence="1" id="KW-1133">Transmembrane helix</keyword>
<accession>A0A9D1L7T7</accession>
<dbReference type="InterPro" id="IPR010718">
    <property type="entry name" value="DUF1294"/>
</dbReference>
<feature type="transmembrane region" description="Helical" evidence="1">
    <location>
        <begin position="71"/>
        <end position="92"/>
    </location>
</feature>
<keyword evidence="1" id="KW-0812">Transmembrane</keyword>
<dbReference type="AlphaFoldDB" id="A0A9D1L7T7"/>